<comment type="subcellular location">
    <subcellularLocation>
        <location evidence="1">Cell membrane</location>
        <topology evidence="1">Multi-pass membrane protein</topology>
    </subcellularLocation>
</comment>
<evidence type="ECO:0000256" key="4">
    <source>
        <dbReference type="ARBA" id="ARBA00022989"/>
    </source>
</evidence>
<dbReference type="Proteomes" id="UP000756860">
    <property type="component" value="Unassembled WGS sequence"/>
</dbReference>
<dbReference type="PANTHER" id="PTHR34820:SF4">
    <property type="entry name" value="INNER MEMBRANE PROTEIN YEBZ"/>
    <property type="match status" value="1"/>
</dbReference>
<dbReference type="SMART" id="SM01117">
    <property type="entry name" value="Cyt-b5"/>
    <property type="match status" value="1"/>
</dbReference>
<dbReference type="InterPro" id="IPR036400">
    <property type="entry name" value="Cyt_B5-like_heme/steroid_sf"/>
</dbReference>
<feature type="transmembrane region" description="Helical" evidence="6">
    <location>
        <begin position="291"/>
        <end position="313"/>
    </location>
</feature>
<evidence type="ECO:0000256" key="7">
    <source>
        <dbReference type="SAM" id="SignalP"/>
    </source>
</evidence>
<protein>
    <submittedName>
        <fullName evidence="9">CopD family protein</fullName>
    </submittedName>
</protein>
<sequence length="316" mass="34182">MTLPSGARTLLFCLILLALSMGAMATEEYARQTGQPCKACHLDPAGGGELTAAGLGFQKSGTLATSPTTAPVPAATPERSTAGRLFRLVVGYLHLITAILWFGTILYVHLVLKPAYAASGLPRGEMRVGLASMAVMAVTGAILTHYRVPDPALLLATRFGILLTVKISLFAIMVISALYVVMVIGPKLRRQIRNGGTPAATGGDLTLKALAGFDGKEGRPAYVAYKGEVYDVTESRLWKEGSHMRRHQAGFDLTEALSQAPHGEDRVLGMPRIGSLVMEAVKVKPPLHVRVFYFMAYMNLTMVFVITLIVALWRWW</sequence>
<evidence type="ECO:0000313" key="10">
    <source>
        <dbReference type="Proteomes" id="UP000756860"/>
    </source>
</evidence>
<dbReference type="EMBL" id="JAHCVK010000005">
    <property type="protein sequence ID" value="MBT0653717.1"/>
    <property type="molecule type" value="Genomic_DNA"/>
</dbReference>
<dbReference type="InterPro" id="IPR001199">
    <property type="entry name" value="Cyt_B5-like_heme/steroid-bd"/>
</dbReference>
<feature type="signal peptide" evidence="7">
    <location>
        <begin position="1"/>
        <end position="25"/>
    </location>
</feature>
<dbReference type="InterPro" id="IPR008457">
    <property type="entry name" value="Cu-R_CopD_dom"/>
</dbReference>
<dbReference type="PANTHER" id="PTHR34820">
    <property type="entry name" value="INNER MEMBRANE PROTEIN YEBZ"/>
    <property type="match status" value="1"/>
</dbReference>
<evidence type="ECO:0000259" key="8">
    <source>
        <dbReference type="SMART" id="SM01117"/>
    </source>
</evidence>
<feature type="transmembrane region" description="Helical" evidence="6">
    <location>
        <begin position="85"/>
        <end position="108"/>
    </location>
</feature>
<organism evidence="9 10">
    <name type="scientific">Geomobilimonas luticola</name>
    <dbReference type="NCBI Taxonomy" id="1114878"/>
    <lineage>
        <taxon>Bacteria</taxon>
        <taxon>Pseudomonadati</taxon>
        <taxon>Thermodesulfobacteriota</taxon>
        <taxon>Desulfuromonadia</taxon>
        <taxon>Geobacterales</taxon>
        <taxon>Geobacteraceae</taxon>
        <taxon>Geomobilimonas</taxon>
    </lineage>
</organism>
<evidence type="ECO:0000256" key="5">
    <source>
        <dbReference type="ARBA" id="ARBA00023136"/>
    </source>
</evidence>
<evidence type="ECO:0000256" key="1">
    <source>
        <dbReference type="ARBA" id="ARBA00004651"/>
    </source>
</evidence>
<proteinExistence type="predicted"/>
<keyword evidence="7" id="KW-0732">Signal</keyword>
<reference evidence="9 10" key="1">
    <citation type="submission" date="2021-05" db="EMBL/GenBank/DDBJ databases">
        <title>The draft genome of Geobacter luticola JCM 17780.</title>
        <authorList>
            <person name="Xu Z."/>
            <person name="Masuda Y."/>
            <person name="Itoh H."/>
            <person name="Senoo K."/>
        </authorList>
    </citation>
    <scope>NUCLEOTIDE SEQUENCE [LARGE SCALE GENOMIC DNA]</scope>
    <source>
        <strain evidence="9 10">JCM 17780</strain>
    </source>
</reference>
<keyword evidence="2" id="KW-1003">Cell membrane</keyword>
<dbReference type="Gene3D" id="3.10.120.10">
    <property type="entry name" value="Cytochrome b5-like heme/steroid binding domain"/>
    <property type="match status" value="1"/>
</dbReference>
<dbReference type="SUPFAM" id="SSF55856">
    <property type="entry name" value="Cytochrome b5-like heme/steroid binding domain"/>
    <property type="match status" value="1"/>
</dbReference>
<dbReference type="InterPro" id="IPR032694">
    <property type="entry name" value="CopC/D"/>
</dbReference>
<accession>A0ABS5SGC5</accession>
<keyword evidence="4 6" id="KW-1133">Transmembrane helix</keyword>
<evidence type="ECO:0000313" key="9">
    <source>
        <dbReference type="EMBL" id="MBT0653717.1"/>
    </source>
</evidence>
<feature type="domain" description="Cytochrome b5 heme-binding" evidence="8">
    <location>
        <begin position="205"/>
        <end position="277"/>
    </location>
</feature>
<keyword evidence="3 6" id="KW-0812">Transmembrane</keyword>
<gene>
    <name evidence="9" type="ORF">KI810_11670</name>
</gene>
<feature type="transmembrane region" description="Helical" evidence="6">
    <location>
        <begin position="160"/>
        <end position="184"/>
    </location>
</feature>
<dbReference type="Pfam" id="PF00173">
    <property type="entry name" value="Cyt-b5"/>
    <property type="match status" value="1"/>
</dbReference>
<keyword evidence="5 6" id="KW-0472">Membrane</keyword>
<name>A0ABS5SGC5_9BACT</name>
<feature type="chain" id="PRO_5045875623" evidence="7">
    <location>
        <begin position="26"/>
        <end position="316"/>
    </location>
</feature>
<keyword evidence="10" id="KW-1185">Reference proteome</keyword>
<comment type="caution">
    <text evidence="9">The sequence shown here is derived from an EMBL/GenBank/DDBJ whole genome shotgun (WGS) entry which is preliminary data.</text>
</comment>
<dbReference type="Pfam" id="PF05425">
    <property type="entry name" value="CopD"/>
    <property type="match status" value="1"/>
</dbReference>
<dbReference type="RefSeq" id="WP_214175724.1">
    <property type="nucleotide sequence ID" value="NZ_JAHCVK010000005.1"/>
</dbReference>
<evidence type="ECO:0000256" key="2">
    <source>
        <dbReference type="ARBA" id="ARBA00022475"/>
    </source>
</evidence>
<feature type="transmembrane region" description="Helical" evidence="6">
    <location>
        <begin position="128"/>
        <end position="148"/>
    </location>
</feature>
<evidence type="ECO:0000256" key="6">
    <source>
        <dbReference type="SAM" id="Phobius"/>
    </source>
</evidence>
<evidence type="ECO:0000256" key="3">
    <source>
        <dbReference type="ARBA" id="ARBA00022692"/>
    </source>
</evidence>